<dbReference type="EMBL" id="CP002401">
    <property type="protein sequence ID" value="AEP35151.1"/>
    <property type="molecule type" value="Genomic_DNA"/>
</dbReference>
<dbReference type="GO" id="GO:0046961">
    <property type="term" value="F:proton-transporting ATPase activity, rotational mechanism"/>
    <property type="evidence" value="ECO:0007669"/>
    <property type="project" value="InterPro"/>
</dbReference>
<evidence type="ECO:0000256" key="4">
    <source>
        <dbReference type="ARBA" id="ARBA00023065"/>
    </source>
</evidence>
<evidence type="ECO:0000256" key="5">
    <source>
        <dbReference type="ARBA" id="ARBA00023310"/>
    </source>
</evidence>
<keyword evidence="4 6" id="KW-0406">Ion transport</keyword>
<dbReference type="Pfam" id="PF06188">
    <property type="entry name" value="HrpE"/>
    <property type="match status" value="1"/>
</dbReference>
<name>G4NMF7_CHLT4</name>
<evidence type="ECO:0000256" key="6">
    <source>
        <dbReference type="HAMAP-Rule" id="MF_00311"/>
    </source>
</evidence>
<dbReference type="GO" id="GO:0033178">
    <property type="term" value="C:proton-transporting two-sector ATPase complex, catalytic domain"/>
    <property type="evidence" value="ECO:0007669"/>
    <property type="project" value="InterPro"/>
</dbReference>
<evidence type="ECO:0000256" key="1">
    <source>
        <dbReference type="ARBA" id="ARBA00005901"/>
    </source>
</evidence>
<dbReference type="Proteomes" id="UP000009287">
    <property type="component" value="Chromosome"/>
</dbReference>
<evidence type="ECO:0000313" key="9">
    <source>
        <dbReference type="Proteomes" id="UP000009287"/>
    </source>
</evidence>
<comment type="function">
    <text evidence="6">Produces ATP from ADP in the presence of a proton gradient across the membrane.</text>
</comment>
<sequence>MFFLVSDMADLSAQDKLKQICDALREETLKPAEEEAGSIVHNAREQAKRIVEEAKEEAQRIIRSAEETADQTLKKGEAALVQAGKRSLENLKQAVETKIFRESLGEWLDHVATDPEVSAKLVQALVQAVDAQGISGNLSAYIGKHVSARAVNEALGKEITSKLKEKGVSVGNFSGGAQLKVEERNWVLDMSSEVLLDLLTRFLQKDFREMIFQSC</sequence>
<feature type="coiled-coil region" evidence="7">
    <location>
        <begin position="40"/>
        <end position="75"/>
    </location>
</feature>
<dbReference type="HAMAP" id="MF_00311">
    <property type="entry name" value="ATP_synth_E_arch"/>
    <property type="match status" value="1"/>
</dbReference>
<protein>
    <recommendedName>
        <fullName evidence="6">V-type proton ATPase subunit E</fullName>
    </recommendedName>
    <alternativeName>
        <fullName evidence="6">V-ATPase subunit E</fullName>
    </alternativeName>
</protein>
<dbReference type="PATRIC" id="fig|580047.4.peg.341"/>
<organism evidence="8 9">
    <name type="scientific">Chlamydia trachomatis serovar A (strain A2497)</name>
    <dbReference type="NCBI Taxonomy" id="580047"/>
    <lineage>
        <taxon>Bacteria</taxon>
        <taxon>Pseudomonadati</taxon>
        <taxon>Chlamydiota</taxon>
        <taxon>Chlamydiia</taxon>
        <taxon>Chlamydiales</taxon>
        <taxon>Chlamydiaceae</taxon>
        <taxon>Chlamydia/Chlamydophila group</taxon>
        <taxon>Chlamydia</taxon>
    </lineage>
</organism>
<dbReference type="GO" id="GO:0046933">
    <property type="term" value="F:proton-transporting ATP synthase activity, rotational mechanism"/>
    <property type="evidence" value="ECO:0007669"/>
    <property type="project" value="UniProtKB-UniRule"/>
</dbReference>
<dbReference type="KEGG" id="cra:CTO_0332"/>
<keyword evidence="7" id="KW-0175">Coiled coil</keyword>
<evidence type="ECO:0000256" key="7">
    <source>
        <dbReference type="SAM" id="Coils"/>
    </source>
</evidence>
<keyword evidence="2 6" id="KW-0813">Transport</keyword>
<dbReference type="SUPFAM" id="SSF81573">
    <property type="entry name" value="F1F0 ATP synthase subunit B, membrane domain"/>
    <property type="match status" value="1"/>
</dbReference>
<evidence type="ECO:0000313" key="8">
    <source>
        <dbReference type="EMBL" id="AEP35151.1"/>
    </source>
</evidence>
<evidence type="ECO:0000256" key="3">
    <source>
        <dbReference type="ARBA" id="ARBA00022781"/>
    </source>
</evidence>
<dbReference type="InterPro" id="IPR002842">
    <property type="entry name" value="ATPase_V1_Esu"/>
</dbReference>
<keyword evidence="5 6" id="KW-0066">ATP synthesis</keyword>
<reference evidence="8 9" key="1">
    <citation type="journal article" date="2011" name="J. Exp. Med.">
        <title>A live-attenuated chlamydial vaccine protects against trachoma in nonhuman primates.</title>
        <authorList>
            <person name="Kari L."/>
            <person name="Whitmire W.M."/>
            <person name="Olivares-Zavaleta N."/>
            <person name="Goheen M.M."/>
            <person name="Taylor L.D."/>
            <person name="Carlson J.H."/>
            <person name="Sturdevant G.L."/>
            <person name="Lu C."/>
            <person name="Bakios L.E."/>
            <person name="Randall L.B."/>
            <person name="Parnell M.J."/>
            <person name="Zhong G."/>
            <person name="Caldwell H.D."/>
        </authorList>
    </citation>
    <scope>NUCLEOTIDE SEQUENCE [LARGE SCALE GENOMIC DNA]</scope>
    <source>
        <strain evidence="8 9">A2497</strain>
    </source>
</reference>
<evidence type="ECO:0000256" key="2">
    <source>
        <dbReference type="ARBA" id="ARBA00022448"/>
    </source>
</evidence>
<dbReference type="GO" id="GO:0042777">
    <property type="term" value="P:proton motive force-driven plasma membrane ATP synthesis"/>
    <property type="evidence" value="ECO:0007669"/>
    <property type="project" value="UniProtKB-UniRule"/>
</dbReference>
<dbReference type="AlphaFoldDB" id="G4NMF7"/>
<dbReference type="InterPro" id="IPR028987">
    <property type="entry name" value="ATP_synth_B-like_membr_sf"/>
</dbReference>
<accession>G4NMF7</accession>
<dbReference type="Gene3D" id="1.20.5.2950">
    <property type="match status" value="1"/>
</dbReference>
<comment type="similarity">
    <text evidence="1 6">Belongs to the V-ATPase E subunit family.</text>
</comment>
<keyword evidence="3 6" id="KW-0375">Hydrogen ion transport</keyword>
<dbReference type="InterPro" id="IPR009335">
    <property type="entry name" value="T3SS_HrpE/ATPase_suE"/>
</dbReference>
<dbReference type="NCBIfam" id="NF002170">
    <property type="entry name" value="PRK01005.1"/>
    <property type="match status" value="1"/>
</dbReference>
<proteinExistence type="inferred from homology"/>
<dbReference type="GO" id="GO:0005524">
    <property type="term" value="F:ATP binding"/>
    <property type="evidence" value="ECO:0007669"/>
    <property type="project" value="UniProtKB-UniRule"/>
</dbReference>
<gene>
    <name evidence="6" type="primary">atpE</name>
    <name evidence="8" type="ordered locus">CTO_0332</name>
</gene>